<dbReference type="Ensembl" id="ENSELUT00000000465.3">
    <property type="protein sequence ID" value="ENSELUP00000033527.1"/>
    <property type="gene ID" value="ENSELUG00000001064.3"/>
</dbReference>
<dbReference type="Proteomes" id="UP000265140">
    <property type="component" value="Chromosome 6"/>
</dbReference>
<reference evidence="1" key="2">
    <citation type="submission" date="2020-02" db="EMBL/GenBank/DDBJ databases">
        <title>Esox lucius (northern pike) genome, fEsoLuc1, primary haplotype.</title>
        <authorList>
            <person name="Myers G."/>
            <person name="Karagic N."/>
            <person name="Meyer A."/>
            <person name="Pippel M."/>
            <person name="Reichard M."/>
            <person name="Winkler S."/>
            <person name="Tracey A."/>
            <person name="Sims Y."/>
            <person name="Howe K."/>
            <person name="Rhie A."/>
            <person name="Formenti G."/>
            <person name="Durbin R."/>
            <person name="Fedrigo O."/>
            <person name="Jarvis E.D."/>
        </authorList>
    </citation>
    <scope>NUCLEOTIDE SEQUENCE [LARGE SCALE GENOMIC DNA]</scope>
</reference>
<sequence>MESYHDLSDFQCGLIVGEKFGFSCNTISRLYREYKNSGKTSNLRQQWGRKKTVGERDQHQLARIVSCDRHAILPQITSALNAGPSTNIRQCPRHTRQDTPYYGQRNTQTGVLPVPPKSPVLNVIKHIWDAPWNTEIQHLGIQQNCGPHYWCTQPIM</sequence>
<reference evidence="1" key="3">
    <citation type="submission" date="2025-08" db="UniProtKB">
        <authorList>
            <consortium name="Ensembl"/>
        </authorList>
    </citation>
    <scope>IDENTIFICATION</scope>
</reference>
<dbReference type="AlphaFoldDB" id="A0A3P8ZXQ6"/>
<reference evidence="2" key="1">
    <citation type="journal article" date="2014" name="PLoS ONE">
        <title>The genome and linkage map of the northern pike (Esox lucius): conserved synteny revealed between the salmonid sister group and the Neoteleostei.</title>
        <authorList>
            <person name="Rondeau E.B."/>
            <person name="Minkley D.R."/>
            <person name="Leong J.S."/>
            <person name="Messmer A.M."/>
            <person name="Jantzen J.R."/>
            <person name="von Schalburg K.R."/>
            <person name="Lemon C."/>
            <person name="Bird N.H."/>
            <person name="Koop B.F."/>
        </authorList>
    </citation>
    <scope>NUCLEOTIDE SEQUENCE</scope>
</reference>
<dbReference type="GeneTree" id="ENSGT00940000178058"/>
<evidence type="ECO:0000313" key="1">
    <source>
        <dbReference type="Ensembl" id="ENSELUP00000033527.1"/>
    </source>
</evidence>
<name>A0A3P8ZXQ6_ESOLU</name>
<protein>
    <submittedName>
        <fullName evidence="1">Uncharacterized protein</fullName>
    </submittedName>
</protein>
<accession>A0A3P8ZXQ6</accession>
<reference evidence="1" key="4">
    <citation type="submission" date="2025-09" db="UniProtKB">
        <authorList>
            <consortium name="Ensembl"/>
        </authorList>
    </citation>
    <scope>IDENTIFICATION</scope>
</reference>
<evidence type="ECO:0000313" key="2">
    <source>
        <dbReference type="Proteomes" id="UP000265140"/>
    </source>
</evidence>
<organism evidence="1 2">
    <name type="scientific">Esox lucius</name>
    <name type="common">Northern pike</name>
    <dbReference type="NCBI Taxonomy" id="8010"/>
    <lineage>
        <taxon>Eukaryota</taxon>
        <taxon>Metazoa</taxon>
        <taxon>Chordata</taxon>
        <taxon>Craniata</taxon>
        <taxon>Vertebrata</taxon>
        <taxon>Euteleostomi</taxon>
        <taxon>Actinopterygii</taxon>
        <taxon>Neopterygii</taxon>
        <taxon>Teleostei</taxon>
        <taxon>Protacanthopterygii</taxon>
        <taxon>Esociformes</taxon>
        <taxon>Esocidae</taxon>
        <taxon>Esox</taxon>
    </lineage>
</organism>
<keyword evidence="2" id="KW-1185">Reference proteome</keyword>
<dbReference type="InParanoid" id="A0A3P8ZXQ6"/>
<proteinExistence type="predicted"/>